<dbReference type="GO" id="GO:0000472">
    <property type="term" value="P:endonucleolytic cleavage to generate mature 5'-end of SSU-rRNA from (SSU-rRNA, 5.8S rRNA, LSU-rRNA)"/>
    <property type="evidence" value="ECO:0007669"/>
    <property type="project" value="TreeGrafter"/>
</dbReference>
<dbReference type="STRING" id="401625.A0A0P1BGQ3"/>
<dbReference type="Proteomes" id="UP000054845">
    <property type="component" value="Unassembled WGS sequence"/>
</dbReference>
<dbReference type="InterPro" id="IPR039119">
    <property type="entry name" value="ABT1/Esf2"/>
</dbReference>
<proteinExistence type="predicted"/>
<dbReference type="GO" id="GO:0034462">
    <property type="term" value="P:small-subunit processome assembly"/>
    <property type="evidence" value="ECO:0007669"/>
    <property type="project" value="TreeGrafter"/>
</dbReference>
<feature type="region of interest" description="Disordered" evidence="1">
    <location>
        <begin position="131"/>
        <end position="192"/>
    </location>
</feature>
<dbReference type="GO" id="GO:0005730">
    <property type="term" value="C:nucleolus"/>
    <property type="evidence" value="ECO:0007669"/>
    <property type="project" value="TreeGrafter"/>
</dbReference>
<accession>A0A0P1BGQ3</accession>
<evidence type="ECO:0000313" key="2">
    <source>
        <dbReference type="EMBL" id="CEH15214.1"/>
    </source>
</evidence>
<dbReference type="EMBL" id="CCYA01000258">
    <property type="protein sequence ID" value="CEH15214.1"/>
    <property type="molecule type" value="Genomic_DNA"/>
</dbReference>
<sequence length="225" mass="25353">MTPSKVRHLLSQFGDVSRLFLQDGSAGAQAKGSNQGPREKRKKHVSANYTEGWVEFEDKRVARGTAELLNAQPIGVAMGSCFGGGGGGAKKGGLGHSKRRWRDEVWTMRYLPGFKWNRLSEQLANERASHKSRLQAELSQSATEQRDYLKKVERARDPDASGSKKRMQSERTHTFRQRRALSSDVRDKQAKMDLDLDSDSKRLIKRTKHTSLPDDALDRVLGQIF</sequence>
<keyword evidence="3" id="KW-1185">Reference proteome</keyword>
<evidence type="ECO:0000256" key="1">
    <source>
        <dbReference type="SAM" id="MobiDB-lite"/>
    </source>
</evidence>
<protein>
    <submittedName>
        <fullName evidence="2">TBP-binding protein, activator of basal transcription (Contains rrm motif)</fullName>
    </submittedName>
</protein>
<evidence type="ECO:0000313" key="3">
    <source>
        <dbReference type="Proteomes" id="UP000054845"/>
    </source>
</evidence>
<dbReference type="GO" id="GO:0000480">
    <property type="term" value="P:endonucleolytic cleavage in 5'-ETS of tricistronic rRNA transcript (SSU-rRNA, 5.8S rRNA, LSU-rRNA)"/>
    <property type="evidence" value="ECO:0007669"/>
    <property type="project" value="TreeGrafter"/>
</dbReference>
<organism evidence="2 3">
    <name type="scientific">Ceraceosorus bombacis</name>
    <dbReference type="NCBI Taxonomy" id="401625"/>
    <lineage>
        <taxon>Eukaryota</taxon>
        <taxon>Fungi</taxon>
        <taxon>Dikarya</taxon>
        <taxon>Basidiomycota</taxon>
        <taxon>Ustilaginomycotina</taxon>
        <taxon>Exobasidiomycetes</taxon>
        <taxon>Ceraceosorales</taxon>
        <taxon>Ceraceosoraceae</taxon>
        <taxon>Ceraceosorus</taxon>
    </lineage>
</organism>
<name>A0A0P1BGQ3_9BASI</name>
<reference evidence="2 3" key="1">
    <citation type="submission" date="2014-09" db="EMBL/GenBank/DDBJ databases">
        <authorList>
            <person name="Magalhaes I.L.F."/>
            <person name="Oliveira U."/>
            <person name="Santos F.R."/>
            <person name="Vidigal T.H.D.A."/>
            <person name="Brescovit A.D."/>
            <person name="Santos A.J."/>
        </authorList>
    </citation>
    <scope>NUCLEOTIDE SEQUENCE [LARGE SCALE GENOMIC DNA]</scope>
</reference>
<dbReference type="AlphaFoldDB" id="A0A0P1BGQ3"/>
<dbReference type="GO" id="GO:0000447">
    <property type="term" value="P:endonucleolytic cleavage in ITS1 to separate SSU-rRNA from 5.8S rRNA and LSU-rRNA from tricistronic rRNA transcript (SSU-rRNA, 5.8S rRNA, LSU-rRNA)"/>
    <property type="evidence" value="ECO:0007669"/>
    <property type="project" value="TreeGrafter"/>
</dbReference>
<dbReference type="OrthoDB" id="287393at2759"/>
<dbReference type="PANTHER" id="PTHR12311:SF7">
    <property type="entry name" value="ACTIVATOR OF BASAL TRANSCRIPTION 1"/>
    <property type="match status" value="1"/>
</dbReference>
<dbReference type="PANTHER" id="PTHR12311">
    <property type="entry name" value="ACTIVATOR OF BASAL TRANSCRIPTION 1"/>
    <property type="match status" value="1"/>
</dbReference>
<feature type="region of interest" description="Disordered" evidence="1">
    <location>
        <begin position="25"/>
        <end position="44"/>
    </location>
</feature>
<feature type="compositionally biased region" description="Basic and acidic residues" evidence="1">
    <location>
        <begin position="144"/>
        <end position="159"/>
    </location>
</feature>
<dbReference type="GO" id="GO:0003723">
    <property type="term" value="F:RNA binding"/>
    <property type="evidence" value="ECO:0007669"/>
    <property type="project" value="TreeGrafter"/>
</dbReference>